<feature type="transmembrane region" description="Helical" evidence="2">
    <location>
        <begin position="243"/>
        <end position="266"/>
    </location>
</feature>
<reference evidence="3 4" key="1">
    <citation type="submission" date="2023-10" db="EMBL/GenBank/DDBJ databases">
        <title>Novel methanotroph of the genus Methylocapsa from a subarctic wetland.</title>
        <authorList>
            <person name="Belova S.E."/>
            <person name="Oshkin I.Y."/>
            <person name="Miroshnikov K."/>
            <person name="Dedysh S.N."/>
        </authorList>
    </citation>
    <scope>NUCLEOTIDE SEQUENCE [LARGE SCALE GENOMIC DNA]</scope>
    <source>
        <strain evidence="3 4">RX1</strain>
    </source>
</reference>
<sequence>MKRLLFLVHRWVGVVLALFMLLWFSSGLIIAFSGSVTQSRGQQLAHSETLSPEAGWLSLGEAWTRSSKARDGRLRDEGARELENAAAEAPENRRWGRGENSIVDARLLHSGGEPHWLVEDDLGRRFSISAIDGELQEFSVEQARRIGEQWLANNKSGPGPSPAIAYLDTLDATSSLRNYQALKPFHRFAVNDGEGTELLISARSGEVLQAASRLERGLYLAGDWLHLFRPLDALGAGELRRTVLTWTGFAAACAGLTGLIIGWLRWRPGWFGKPTYSQGRAQPYRAFWLRWHFWSGLIGGAFAMLWASSGFLSTNPGQIFSPLTASNEELARYLGGEAPAAAMNWRPERLSSTADGAEVVELGWRRLGDQAVLLAYTRDGRRLPQTVAGATAQFDDRALLAAVQRLAGPTQIAEQTLQRDYDSYYYPNHHQGSIEKPLPVVRVELADAGHTHLYVDPQDGRLLLKQDSSRRAYRWLYNAAHHWDFGWLYRHPLWDVWMATWIAFGLVLSVSSVVIGWRRLRRTFGAEEKSSRKAPSSPALAPAVATES</sequence>
<proteinExistence type="predicted"/>
<keyword evidence="2" id="KW-0812">Transmembrane</keyword>
<name>A0ABZ0HW80_9HYPH</name>
<feature type="compositionally biased region" description="Low complexity" evidence="1">
    <location>
        <begin position="533"/>
        <end position="548"/>
    </location>
</feature>
<feature type="transmembrane region" description="Helical" evidence="2">
    <location>
        <begin position="496"/>
        <end position="517"/>
    </location>
</feature>
<evidence type="ECO:0000313" key="3">
    <source>
        <dbReference type="EMBL" id="WOJ91150.1"/>
    </source>
</evidence>
<feature type="transmembrane region" description="Helical" evidence="2">
    <location>
        <begin position="287"/>
        <end position="307"/>
    </location>
</feature>
<dbReference type="Proteomes" id="UP001626536">
    <property type="component" value="Chromosome"/>
</dbReference>
<dbReference type="Pfam" id="PF03929">
    <property type="entry name" value="PepSY_TM"/>
    <property type="match status" value="1"/>
</dbReference>
<dbReference type="InterPro" id="IPR005625">
    <property type="entry name" value="PepSY-ass_TM"/>
</dbReference>
<feature type="region of interest" description="Disordered" evidence="1">
    <location>
        <begin position="527"/>
        <end position="548"/>
    </location>
</feature>
<evidence type="ECO:0000256" key="1">
    <source>
        <dbReference type="SAM" id="MobiDB-lite"/>
    </source>
</evidence>
<evidence type="ECO:0000256" key="2">
    <source>
        <dbReference type="SAM" id="Phobius"/>
    </source>
</evidence>
<dbReference type="RefSeq" id="WP_407340739.1">
    <property type="nucleotide sequence ID" value="NZ_CP136862.1"/>
</dbReference>
<gene>
    <name evidence="3" type="ORF">RZS28_07705</name>
</gene>
<dbReference type="EMBL" id="CP136862">
    <property type="protein sequence ID" value="WOJ91150.1"/>
    <property type="molecule type" value="Genomic_DNA"/>
</dbReference>
<keyword evidence="2" id="KW-1133">Transmembrane helix</keyword>
<dbReference type="PANTHER" id="PTHR34219">
    <property type="entry name" value="IRON-REGULATED INNER MEMBRANE PROTEIN-RELATED"/>
    <property type="match status" value="1"/>
</dbReference>
<evidence type="ECO:0000313" key="4">
    <source>
        <dbReference type="Proteomes" id="UP001626536"/>
    </source>
</evidence>
<protein>
    <submittedName>
        <fullName evidence="3">PepSY-associated TM helix domain-containing protein</fullName>
    </submittedName>
</protein>
<keyword evidence="4" id="KW-1185">Reference proteome</keyword>
<organism evidence="3 4">
    <name type="scientific">Methylocapsa polymorpha</name>
    <dbReference type="NCBI Taxonomy" id="3080828"/>
    <lineage>
        <taxon>Bacteria</taxon>
        <taxon>Pseudomonadati</taxon>
        <taxon>Pseudomonadota</taxon>
        <taxon>Alphaproteobacteria</taxon>
        <taxon>Hyphomicrobiales</taxon>
        <taxon>Beijerinckiaceae</taxon>
        <taxon>Methylocapsa</taxon>
    </lineage>
</organism>
<accession>A0ABZ0HW80</accession>
<dbReference type="PANTHER" id="PTHR34219:SF6">
    <property type="entry name" value="BLR3280 PROTEIN"/>
    <property type="match status" value="1"/>
</dbReference>
<keyword evidence="2" id="KW-0472">Membrane</keyword>